<evidence type="ECO:0000256" key="1">
    <source>
        <dbReference type="ARBA" id="ARBA00008694"/>
    </source>
</evidence>
<dbReference type="PANTHER" id="PTHR10545:SF29">
    <property type="entry name" value="GH14572P-RELATED"/>
    <property type="match status" value="1"/>
</dbReference>
<sequence length="173" mass="19709">MTGSGRPRLRPARPEDAAEIVAMVRELAEYEKEPPSTVEASAEDFRRDCFGPNPRAEVLILEEGAAILGFALYYHNYSTWLGQAGLYVEDFYLRPPARGRGLGRMVMAGIAQIARARGCRRLELQVLDWNPARQFYERIGMEHRDDWCSYRIAEEGLERLASEVDDGSWSERP</sequence>
<dbReference type="PROSITE" id="PS51186">
    <property type="entry name" value="GNAT"/>
    <property type="match status" value="1"/>
</dbReference>
<dbReference type="InterPro" id="IPR051016">
    <property type="entry name" value="Diverse_Substrate_AcTransf"/>
</dbReference>
<dbReference type="InterPro" id="IPR000182">
    <property type="entry name" value="GNAT_dom"/>
</dbReference>
<protein>
    <submittedName>
        <fullName evidence="5">GCN5 family N-acetyltransferase</fullName>
    </submittedName>
</protein>
<dbReference type="RefSeq" id="WP_151115086.1">
    <property type="nucleotide sequence ID" value="NZ_CP042582.1"/>
</dbReference>
<dbReference type="KEGG" id="hadh:FRZ61_07980"/>
<keyword evidence="6" id="KW-1185">Reference proteome</keyword>
<organism evidence="5 6">
    <name type="scientific">Hypericibacter adhaerens</name>
    <dbReference type="NCBI Taxonomy" id="2602016"/>
    <lineage>
        <taxon>Bacteria</taxon>
        <taxon>Pseudomonadati</taxon>
        <taxon>Pseudomonadota</taxon>
        <taxon>Alphaproteobacteria</taxon>
        <taxon>Rhodospirillales</taxon>
        <taxon>Dongiaceae</taxon>
        <taxon>Hypericibacter</taxon>
    </lineage>
</organism>
<dbReference type="Gene3D" id="3.40.630.30">
    <property type="match status" value="1"/>
</dbReference>
<evidence type="ECO:0000313" key="6">
    <source>
        <dbReference type="Proteomes" id="UP000325797"/>
    </source>
</evidence>
<comment type="similarity">
    <text evidence="1">Belongs to the acetyltransferase family.</text>
</comment>
<reference evidence="5 6" key="1">
    <citation type="submission" date="2019-08" db="EMBL/GenBank/DDBJ databases">
        <title>Hyperibacter terrae gen. nov., sp. nov. and Hyperibacter viscosus sp. nov., two new members in the family Rhodospirillaceae isolated from the rhizosphere of Hypericum perforatum.</title>
        <authorList>
            <person name="Noviana Z."/>
        </authorList>
    </citation>
    <scope>NUCLEOTIDE SEQUENCE [LARGE SCALE GENOMIC DNA]</scope>
    <source>
        <strain evidence="5 6">R5959</strain>
    </source>
</reference>
<dbReference type="GO" id="GO:0008080">
    <property type="term" value="F:N-acetyltransferase activity"/>
    <property type="evidence" value="ECO:0007669"/>
    <property type="project" value="TreeGrafter"/>
</dbReference>
<gene>
    <name evidence="5" type="ORF">FRZ61_07980</name>
</gene>
<dbReference type="PANTHER" id="PTHR10545">
    <property type="entry name" value="DIAMINE N-ACETYLTRANSFERASE"/>
    <property type="match status" value="1"/>
</dbReference>
<dbReference type="InterPro" id="IPR016181">
    <property type="entry name" value="Acyl_CoA_acyltransferase"/>
</dbReference>
<dbReference type="FunFam" id="3.40.630.30:FF:000064">
    <property type="entry name" value="GNAT family acetyltransferase"/>
    <property type="match status" value="1"/>
</dbReference>
<accession>A0A5J6MTD7</accession>
<feature type="domain" description="N-acetyltransferase" evidence="4">
    <location>
        <begin position="7"/>
        <end position="158"/>
    </location>
</feature>
<keyword evidence="2 5" id="KW-0808">Transferase</keyword>
<name>A0A5J6MTD7_9PROT</name>
<dbReference type="EMBL" id="CP042582">
    <property type="protein sequence ID" value="QEX20878.1"/>
    <property type="molecule type" value="Genomic_DNA"/>
</dbReference>
<evidence type="ECO:0000259" key="4">
    <source>
        <dbReference type="PROSITE" id="PS51186"/>
    </source>
</evidence>
<dbReference type="OrthoDB" id="9805924at2"/>
<dbReference type="Proteomes" id="UP000325797">
    <property type="component" value="Chromosome"/>
</dbReference>
<dbReference type="AlphaFoldDB" id="A0A5J6MTD7"/>
<proteinExistence type="inferred from homology"/>
<dbReference type="CDD" id="cd04301">
    <property type="entry name" value="NAT_SF"/>
    <property type="match status" value="1"/>
</dbReference>
<evidence type="ECO:0000313" key="5">
    <source>
        <dbReference type="EMBL" id="QEX20878.1"/>
    </source>
</evidence>
<evidence type="ECO:0000256" key="2">
    <source>
        <dbReference type="ARBA" id="ARBA00022679"/>
    </source>
</evidence>
<evidence type="ECO:0000256" key="3">
    <source>
        <dbReference type="ARBA" id="ARBA00023315"/>
    </source>
</evidence>
<dbReference type="SUPFAM" id="SSF55729">
    <property type="entry name" value="Acyl-CoA N-acyltransferases (Nat)"/>
    <property type="match status" value="1"/>
</dbReference>
<dbReference type="Pfam" id="PF00583">
    <property type="entry name" value="Acetyltransf_1"/>
    <property type="match status" value="1"/>
</dbReference>
<keyword evidence="3" id="KW-0012">Acyltransferase</keyword>